<reference evidence="2" key="1">
    <citation type="submission" date="2018-02" db="EMBL/GenBank/DDBJ databases">
        <authorList>
            <person name="Cohen D.B."/>
            <person name="Kent A.D."/>
        </authorList>
    </citation>
    <scope>NUCLEOTIDE SEQUENCE</scope>
</reference>
<proteinExistence type="predicted"/>
<dbReference type="EMBL" id="OIVN01000089">
    <property type="protein sequence ID" value="SPC74049.1"/>
    <property type="molecule type" value="Genomic_DNA"/>
</dbReference>
<dbReference type="AlphaFoldDB" id="A0A2N9H382"/>
<accession>A0A2N9H382</accession>
<protein>
    <submittedName>
        <fullName evidence="2">Uncharacterized protein</fullName>
    </submittedName>
</protein>
<organism evidence="2">
    <name type="scientific">Fagus sylvatica</name>
    <name type="common">Beechnut</name>
    <dbReference type="NCBI Taxonomy" id="28930"/>
    <lineage>
        <taxon>Eukaryota</taxon>
        <taxon>Viridiplantae</taxon>
        <taxon>Streptophyta</taxon>
        <taxon>Embryophyta</taxon>
        <taxon>Tracheophyta</taxon>
        <taxon>Spermatophyta</taxon>
        <taxon>Magnoliopsida</taxon>
        <taxon>eudicotyledons</taxon>
        <taxon>Gunneridae</taxon>
        <taxon>Pentapetalae</taxon>
        <taxon>rosids</taxon>
        <taxon>fabids</taxon>
        <taxon>Fagales</taxon>
        <taxon>Fagaceae</taxon>
        <taxon>Fagus</taxon>
    </lineage>
</organism>
<dbReference type="EMBL" id="OIVN01002739">
    <property type="protein sequence ID" value="SPD06050.1"/>
    <property type="molecule type" value="Genomic_DNA"/>
</dbReference>
<name>A0A2N9H382_FAGSY</name>
<sequence>MGLEVGVHSDMVWVDAMGWGEADLIDGCGIVGGKFRSGDGFWKLMVVWK</sequence>
<evidence type="ECO:0000313" key="1">
    <source>
        <dbReference type="EMBL" id="SPC74049.1"/>
    </source>
</evidence>
<evidence type="ECO:0000313" key="2">
    <source>
        <dbReference type="EMBL" id="SPD06050.1"/>
    </source>
</evidence>
<gene>
    <name evidence="1" type="ORF">FSB_LOCUS1931</name>
    <name evidence="2" type="ORF">FSB_LOCUS33932</name>
</gene>